<dbReference type="EMBL" id="PUJW01000052">
    <property type="protein sequence ID" value="NHB94614.1"/>
    <property type="molecule type" value="Genomic_DNA"/>
</dbReference>
<evidence type="ECO:0000313" key="3">
    <source>
        <dbReference type="Proteomes" id="UP000591844"/>
    </source>
</evidence>
<proteinExistence type="predicted"/>
<gene>
    <name evidence="2" type="ORF">C5469_21760</name>
</gene>
<dbReference type="Pfam" id="PF04448">
    <property type="entry name" value="DUF551"/>
    <property type="match status" value="1"/>
</dbReference>
<keyword evidence="3" id="KW-1185">Reference proteome</keyword>
<protein>
    <recommendedName>
        <fullName evidence="1">DUF551 domain-containing protein</fullName>
    </recommendedName>
</protein>
<dbReference type="RefSeq" id="WP_166310655.1">
    <property type="nucleotide sequence ID" value="NZ_CAWPIB010000052.1"/>
</dbReference>
<name>A0A7X5QHW1_9GAMM</name>
<organism evidence="2 3">
    <name type="scientific">Photorhabdus cinerea</name>
    <dbReference type="NCBI Taxonomy" id="471575"/>
    <lineage>
        <taxon>Bacteria</taxon>
        <taxon>Pseudomonadati</taxon>
        <taxon>Pseudomonadota</taxon>
        <taxon>Gammaproteobacteria</taxon>
        <taxon>Enterobacterales</taxon>
        <taxon>Morganellaceae</taxon>
        <taxon>Photorhabdus</taxon>
    </lineage>
</organism>
<dbReference type="Proteomes" id="UP000591844">
    <property type="component" value="Unassembled WGS sequence"/>
</dbReference>
<evidence type="ECO:0000313" key="2">
    <source>
        <dbReference type="EMBL" id="NHB94614.1"/>
    </source>
</evidence>
<dbReference type="AlphaFoldDB" id="A0A7X5QHW1"/>
<accession>A0A7X5QHW1</accession>
<evidence type="ECO:0000259" key="1">
    <source>
        <dbReference type="Pfam" id="PF04448"/>
    </source>
</evidence>
<reference evidence="2 3" key="1">
    <citation type="submission" date="2018-02" db="EMBL/GenBank/DDBJ databases">
        <authorList>
            <person name="Machado R.A."/>
        </authorList>
    </citation>
    <scope>NUCLEOTIDE SEQUENCE [LARGE SCALE GENOMIC DNA]</scope>
    <source>
        <strain evidence="2 3">DSM 19724</strain>
    </source>
</reference>
<sequence>MNWIKCSEMLPELKDDSVLVWFSDINSMDMVHIEDYFKDITAGFDDEGNQLYTKWYITKKVTHWMPLPQPPGEV</sequence>
<comment type="caution">
    <text evidence="2">The sequence shown here is derived from an EMBL/GenBank/DDBJ whole genome shotgun (WGS) entry which is preliminary data.</text>
</comment>
<feature type="domain" description="DUF551" evidence="1">
    <location>
        <begin position="3"/>
        <end position="71"/>
    </location>
</feature>
<dbReference type="InterPro" id="IPR007539">
    <property type="entry name" value="DUF551"/>
</dbReference>